<dbReference type="PANTHER" id="PTHR16121:SF0">
    <property type="entry name" value="CAP-SPECIFIC MRNA (NUCLEOSIDE-2'-O-)-METHYLTRANSFERASE 1"/>
    <property type="match status" value="1"/>
</dbReference>
<feature type="domain" description="HTH OST-type" evidence="3">
    <location>
        <begin position="8"/>
        <end position="82"/>
    </location>
</feature>
<keyword evidence="1" id="KW-0539">Nucleus</keyword>
<dbReference type="OMA" id="RERTEMC"/>
<dbReference type="InterPro" id="IPR050851">
    <property type="entry name" value="mRNA_Cap_2O-Ribose_MeTrfase"/>
</dbReference>
<dbReference type="SUPFAM" id="SSF53335">
    <property type="entry name" value="S-adenosyl-L-methionine-dependent methyltransferases"/>
    <property type="match status" value="1"/>
</dbReference>
<dbReference type="EC" id="2.1.1.57" evidence="1"/>
<dbReference type="PROSITE" id="PS51644">
    <property type="entry name" value="HTH_OST"/>
    <property type="match status" value="1"/>
</dbReference>
<dbReference type="InterPro" id="IPR029063">
    <property type="entry name" value="SAM-dependent_MTases_sf"/>
</dbReference>
<evidence type="ECO:0000256" key="2">
    <source>
        <dbReference type="SAM" id="MobiDB-lite"/>
    </source>
</evidence>
<name>A0A226E1I0_FOLCA</name>
<dbReference type="GO" id="GO:0016556">
    <property type="term" value="P:mRNA modification"/>
    <property type="evidence" value="ECO:0007669"/>
    <property type="project" value="UniProtKB-UniRule"/>
</dbReference>
<protein>
    <recommendedName>
        <fullName evidence="1">Cap-specific mRNA (nucleoside-2'-O-)-methyltransferase 1</fullName>
        <ecNumber evidence="1">2.1.1.57</ecNumber>
    </recommendedName>
    <alternativeName>
        <fullName evidence="1">Cap1 2'O-ribose methyltransferase 1</fullName>
    </alternativeName>
</protein>
<dbReference type="GO" id="GO:0005737">
    <property type="term" value="C:cytoplasm"/>
    <property type="evidence" value="ECO:0007669"/>
    <property type="project" value="TreeGrafter"/>
</dbReference>
<evidence type="ECO:0000259" key="3">
    <source>
        <dbReference type="PROSITE" id="PS51644"/>
    </source>
</evidence>
<dbReference type="Proteomes" id="UP000198287">
    <property type="component" value="Unassembled WGS sequence"/>
</dbReference>
<evidence type="ECO:0000313" key="5">
    <source>
        <dbReference type="Proteomes" id="UP000198287"/>
    </source>
</evidence>
<feature type="compositionally biased region" description="Low complexity" evidence="2">
    <location>
        <begin position="176"/>
        <end position="191"/>
    </location>
</feature>
<evidence type="ECO:0000256" key="1">
    <source>
        <dbReference type="RuleBase" id="RU368012"/>
    </source>
</evidence>
<feature type="region of interest" description="Disordered" evidence="2">
    <location>
        <begin position="164"/>
        <end position="212"/>
    </location>
</feature>
<dbReference type="GO" id="GO:0005634">
    <property type="term" value="C:nucleus"/>
    <property type="evidence" value="ECO:0007669"/>
    <property type="project" value="UniProtKB-SubCell"/>
</dbReference>
<dbReference type="Pfam" id="PF01728">
    <property type="entry name" value="FtsJ"/>
    <property type="match status" value="1"/>
</dbReference>
<reference evidence="4 5" key="1">
    <citation type="submission" date="2015-12" db="EMBL/GenBank/DDBJ databases">
        <title>The genome of Folsomia candida.</title>
        <authorList>
            <person name="Faddeeva A."/>
            <person name="Derks M.F."/>
            <person name="Anvar Y."/>
            <person name="Smit S."/>
            <person name="Van Straalen N."/>
            <person name="Roelofs D."/>
        </authorList>
    </citation>
    <scope>NUCLEOTIDE SEQUENCE [LARGE SCALE GENOMIC DNA]</scope>
    <source>
        <strain evidence="4 5">VU population</strain>
        <tissue evidence="4">Whole body</tissue>
    </source>
</reference>
<dbReference type="PANTHER" id="PTHR16121">
    <property type="entry name" value="CAP-SPECIFIC MRNA (NUCLEOSIDE-2'-O-)-METHYLTRANSFERASE 1-RELATED"/>
    <property type="match status" value="1"/>
</dbReference>
<feature type="region of interest" description="Disordered" evidence="2">
    <location>
        <begin position="98"/>
        <end position="139"/>
    </location>
</feature>
<keyword evidence="1 4" id="KW-0808">Transferase</keyword>
<dbReference type="InterPro" id="IPR041966">
    <property type="entry name" value="LOTUS-like"/>
</dbReference>
<keyword evidence="1" id="KW-0949">S-adenosyl-L-methionine</keyword>
<organism evidence="4 5">
    <name type="scientific">Folsomia candida</name>
    <name type="common">Springtail</name>
    <dbReference type="NCBI Taxonomy" id="158441"/>
    <lineage>
        <taxon>Eukaryota</taxon>
        <taxon>Metazoa</taxon>
        <taxon>Ecdysozoa</taxon>
        <taxon>Arthropoda</taxon>
        <taxon>Hexapoda</taxon>
        <taxon>Collembola</taxon>
        <taxon>Entomobryomorpha</taxon>
        <taxon>Isotomoidea</taxon>
        <taxon>Isotomidae</taxon>
        <taxon>Proisotominae</taxon>
        <taxon>Folsomia</taxon>
    </lineage>
</organism>
<dbReference type="GO" id="GO:0004483">
    <property type="term" value="F:methyltransferase cap1 activity"/>
    <property type="evidence" value="ECO:0007669"/>
    <property type="project" value="UniProtKB-UniRule"/>
</dbReference>
<gene>
    <name evidence="4" type="ORF">Fcan01_14202</name>
</gene>
<dbReference type="OrthoDB" id="10251234at2759"/>
<comment type="caution">
    <text evidence="4">The sequence shown here is derived from an EMBL/GenBank/DDBJ whole genome shotgun (WGS) entry which is preliminary data.</text>
</comment>
<dbReference type="GO" id="GO:0006370">
    <property type="term" value="P:7-methylguanosine mRNA capping"/>
    <property type="evidence" value="ECO:0007669"/>
    <property type="project" value="UniProtKB-UniRule"/>
</dbReference>
<accession>A0A226E1I0</accession>
<keyword evidence="1 4" id="KW-0489">Methyltransferase</keyword>
<keyword evidence="1" id="KW-0506">mRNA capping</keyword>
<dbReference type="AlphaFoldDB" id="A0A226E1I0"/>
<comment type="subcellular location">
    <subcellularLocation>
        <location evidence="1">Nucleus</location>
    </subcellularLocation>
</comment>
<keyword evidence="5" id="KW-1185">Reference proteome</keyword>
<dbReference type="GO" id="GO:0032259">
    <property type="term" value="P:methylation"/>
    <property type="evidence" value="ECO:0007669"/>
    <property type="project" value="UniProtKB-KW"/>
</dbReference>
<dbReference type="Gene3D" id="3.40.50.12760">
    <property type="match status" value="2"/>
</dbReference>
<dbReference type="Gene3D" id="3.30.420.610">
    <property type="entry name" value="LOTUS domain-like"/>
    <property type="match status" value="1"/>
</dbReference>
<dbReference type="InterPro" id="IPR025605">
    <property type="entry name" value="OST-HTH/LOTUS_dom"/>
</dbReference>
<sequence>MADDKAVIPPAVEEKIMTILKAEAPEAIVVLKLAGKYEEKYGSSLKPDEFGFKTAFDMIKSIKSGVDVFFHETLHLWACKYKEPVSVGDANVVVDEVDGAMSPNSDPPANENGNGGATPAESGALPPSGASQDSDVLMLGSGSTGFSGVGLKDETILMDTDSEADKDKMDLPPPAHSVSSFASSSGASNSSMRRNRLPPPPPSVDWSSGSKSILGKRGGSLIGGDSKKMDFDDTASISSVDESIPVQELAKLDQDRRGVKYIPFDRQLEPLTYDGLVLGRTIGVQEPATYVDTTFCARNVLEHLMEVKYQIRNVSGERYKALQDRMMDFGSGPVFHHSEAYLLANIDALTNWSITKPINKHGELLVGQNGPEILYVGDIHGGPGGFAEYVLSRMGWGAKVFGYTFTDEAYEYQLTASGHFSRESFERWMGLDEDRKELRAKAMLLAETTIALKSLREGGTFVLRLYDLFTPFTVGLVYLIYRAFDQVTILRPEAGRPGSSERFLVATQFKGGKACQEIELYLCSCHSTDHACHVNHKYPEDQQADIVELVPVDTIKSAARFYDYIYDSNANIGFKQLEETGRLCKALQYRDDGNVVRDRLFDIRRKCSTMWNCPRAYRQEPKHIGLAPEVFANKLLRPYPENVLRRVEREGEVLLTYPVMEKDLKNPKEWSFVCVGRDRGFYMSMGGDKVFRFSSGEWKAVTVDNVEMADHTLVYGDIVDEITHLEGKQIIVTAFHIIDGLILGNKDIRNLPYNERMEMCGRFAKSMDKTAREDYIHIRGKKTLDATRLEAALASVHKEQVKGRGDRKKRPLAPVDLSESKTAVHAHTGYVFLKTIKEGGSPADFLTTMQNRLYWQLDDTQDRNPQGPLLPRPKDPVKMKNTVVCAPALVHHISNMANAN</sequence>
<dbReference type="GO" id="GO:0003676">
    <property type="term" value="F:nucleic acid binding"/>
    <property type="evidence" value="ECO:0007669"/>
    <property type="project" value="UniProtKB-UniRule"/>
</dbReference>
<comment type="function">
    <text evidence="1">S-adenosyl-L-methionine-dependent methyltransferase that mediates RNA cap1 2'-O-ribose methylation to the 5'-cap structure of RNAs. Methylates the ribose of the first nucleotide of a m(7)GpppG-capped mRNA to produce m(7)GpppNmp (cap1).</text>
</comment>
<dbReference type="EMBL" id="LNIX01000008">
    <property type="protein sequence ID" value="OXA50791.1"/>
    <property type="molecule type" value="Genomic_DNA"/>
</dbReference>
<dbReference type="InterPro" id="IPR002877">
    <property type="entry name" value="RNA_MeTrfase_FtsJ_dom"/>
</dbReference>
<keyword evidence="1" id="KW-0507">mRNA processing</keyword>
<proteinExistence type="predicted"/>
<evidence type="ECO:0000313" key="4">
    <source>
        <dbReference type="EMBL" id="OXA50791.1"/>
    </source>
</evidence>
<comment type="catalytic activity">
    <reaction evidence="1">
        <text>a 5'-end (N(7)-methyl 5'-triphosphoguanosine)-ribonucleoside in mRNA + S-adenosyl-L-methionine = a 5'-end (N(7)-methyl 5'-triphosphoguanosine)-(2'-O-methyl-ribonucleoside) in mRNA + S-adenosyl-L-homocysteine + H(+)</text>
        <dbReference type="Rhea" id="RHEA:67020"/>
        <dbReference type="Rhea" id="RHEA-COMP:17167"/>
        <dbReference type="Rhea" id="RHEA-COMP:17168"/>
        <dbReference type="ChEBI" id="CHEBI:15378"/>
        <dbReference type="ChEBI" id="CHEBI:57856"/>
        <dbReference type="ChEBI" id="CHEBI:59789"/>
        <dbReference type="ChEBI" id="CHEBI:156461"/>
        <dbReference type="ChEBI" id="CHEBI:167609"/>
        <dbReference type="EC" id="2.1.1.57"/>
    </reaction>
</comment>